<feature type="transmembrane region" description="Helical" evidence="1">
    <location>
        <begin position="12"/>
        <end position="32"/>
    </location>
</feature>
<comment type="caution">
    <text evidence="2">The sequence shown here is derived from an EMBL/GenBank/DDBJ whole genome shotgun (WGS) entry which is preliminary data.</text>
</comment>
<evidence type="ECO:0000313" key="2">
    <source>
        <dbReference type="EMBL" id="RMC93572.1"/>
    </source>
</evidence>
<dbReference type="EMBL" id="RFAQ01000098">
    <property type="protein sequence ID" value="RMC93572.1"/>
    <property type="molecule type" value="Genomic_DNA"/>
</dbReference>
<dbReference type="RefSeq" id="WP_122060059.1">
    <property type="nucleotide sequence ID" value="NZ_RFAQ01000098.1"/>
</dbReference>
<reference evidence="2 3" key="1">
    <citation type="submission" date="2018-10" db="EMBL/GenBank/DDBJ databases">
        <title>Genome-centric metagenomics revealed C2 chemical producing, CO utilizing Clostridium with novel acetogenic gene cluster.</title>
        <authorList>
            <person name="Kang H."/>
            <person name="Park B."/>
            <person name="Choi I.G."/>
            <person name="Chang I.S."/>
        </authorList>
    </citation>
    <scope>NUCLEOTIDE SEQUENCE [LARGE SCALE GENOMIC DNA]</scope>
    <source>
        <strain evidence="2 3">H21-9</strain>
    </source>
</reference>
<gene>
    <name evidence="2" type="ORF">D9O40_17805</name>
</gene>
<dbReference type="Pfam" id="PF12841">
    <property type="entry name" value="YvrJ"/>
    <property type="match status" value="1"/>
</dbReference>
<dbReference type="Proteomes" id="UP000277999">
    <property type="component" value="Unassembled WGS sequence"/>
</dbReference>
<keyword evidence="1" id="KW-0812">Transmembrane</keyword>
<organism evidence="2 3">
    <name type="scientific">Clostridium autoethanogenum</name>
    <dbReference type="NCBI Taxonomy" id="84023"/>
    <lineage>
        <taxon>Bacteria</taxon>
        <taxon>Bacillati</taxon>
        <taxon>Bacillota</taxon>
        <taxon>Clostridia</taxon>
        <taxon>Eubacteriales</taxon>
        <taxon>Clostridiaceae</taxon>
        <taxon>Clostridium</taxon>
    </lineage>
</organism>
<dbReference type="AlphaFoldDB" id="A0A3M0S4T7"/>
<accession>A0A3M0S4T7</accession>
<keyword evidence="1" id="KW-1133">Transmembrane helix</keyword>
<evidence type="ECO:0000256" key="1">
    <source>
        <dbReference type="SAM" id="Phobius"/>
    </source>
</evidence>
<proteinExistence type="predicted"/>
<sequence>MAKGKVIFMYDQLVSLISTVGFPIAVSIYLLIRFENKIDLLVKSVEDLKADISAVIKYQKKK</sequence>
<evidence type="ECO:0000313" key="3">
    <source>
        <dbReference type="Proteomes" id="UP000277999"/>
    </source>
</evidence>
<name>A0A3M0S4T7_9CLOT</name>
<keyword evidence="1" id="KW-0472">Membrane</keyword>
<protein>
    <submittedName>
        <fullName evidence="2">YvrJ family protein</fullName>
    </submittedName>
</protein>
<dbReference type="InterPro" id="IPR024419">
    <property type="entry name" value="YvrJ"/>
</dbReference>